<organism evidence="1">
    <name type="scientific">Nothobranchius korthausae</name>
    <dbReference type="NCBI Taxonomy" id="1143690"/>
    <lineage>
        <taxon>Eukaryota</taxon>
        <taxon>Metazoa</taxon>
        <taxon>Chordata</taxon>
        <taxon>Craniata</taxon>
        <taxon>Vertebrata</taxon>
        <taxon>Euteleostomi</taxon>
        <taxon>Actinopterygii</taxon>
        <taxon>Neopterygii</taxon>
        <taxon>Teleostei</taxon>
        <taxon>Neoteleostei</taxon>
        <taxon>Acanthomorphata</taxon>
        <taxon>Ovalentaria</taxon>
        <taxon>Atherinomorphae</taxon>
        <taxon>Cyprinodontiformes</taxon>
        <taxon>Nothobranchiidae</taxon>
        <taxon>Nothobranchius</taxon>
    </lineage>
</organism>
<reference evidence="1" key="2">
    <citation type="submission" date="2016-06" db="EMBL/GenBank/DDBJ databases">
        <title>The genome of a short-lived fish provides insights into sex chromosome evolution and the genetic control of aging.</title>
        <authorList>
            <person name="Reichwald K."/>
            <person name="Felder M."/>
            <person name="Petzold A."/>
            <person name="Koch P."/>
            <person name="Groth M."/>
            <person name="Platzer M."/>
        </authorList>
    </citation>
    <scope>NUCLEOTIDE SEQUENCE</scope>
    <source>
        <tissue evidence="1">Brain</tissue>
    </source>
</reference>
<proteinExistence type="predicted"/>
<feature type="non-terminal residue" evidence="1">
    <location>
        <position position="63"/>
    </location>
</feature>
<sequence length="63" mass="7135">LVTCNHKDMFDERRGLLSIQACPFRSRHSQSPAFSIHSSHNNSCPLSPHPHISMLVLLSVSFY</sequence>
<gene>
    <name evidence="1" type="primary">Nfu_g_1_002314</name>
</gene>
<reference evidence="1" key="1">
    <citation type="submission" date="2016-05" db="EMBL/GenBank/DDBJ databases">
        <authorList>
            <person name="Lavstsen T."/>
            <person name="Jespersen J.S."/>
        </authorList>
    </citation>
    <scope>NUCLEOTIDE SEQUENCE</scope>
    <source>
        <tissue evidence="1">Brain</tissue>
    </source>
</reference>
<name>A0A1A8EVG3_9TELE</name>
<evidence type="ECO:0000313" key="1">
    <source>
        <dbReference type="EMBL" id="SBQ50543.1"/>
    </source>
</evidence>
<dbReference type="AlphaFoldDB" id="A0A1A8EVG3"/>
<accession>A0A1A8EVG3</accession>
<protein>
    <submittedName>
        <fullName evidence="1">Uncharacterized protein</fullName>
    </submittedName>
</protein>
<feature type="non-terminal residue" evidence="1">
    <location>
        <position position="1"/>
    </location>
</feature>
<dbReference type="EMBL" id="HAEB01004016">
    <property type="protein sequence ID" value="SBQ50543.1"/>
    <property type="molecule type" value="Transcribed_RNA"/>
</dbReference>